<gene>
    <name evidence="1" type="ORF">CGS58_04665</name>
</gene>
<proteinExistence type="predicted"/>
<comment type="caution">
    <text evidence="1">The sequence shown here is derived from an EMBL/GenBank/DDBJ whole genome shotgun (WGS) entry which is preliminary data.</text>
</comment>
<reference evidence="1 2" key="1">
    <citation type="journal article" date="2017" name="Front. Microbiol.">
        <title>New Insights into the Diversity of the Genus Faecalibacterium.</title>
        <authorList>
            <person name="Benevides L."/>
            <person name="Burman S."/>
            <person name="Martin R."/>
            <person name="Robert V."/>
            <person name="Thomas M."/>
            <person name="Miquel S."/>
            <person name="Chain F."/>
            <person name="Sokol H."/>
            <person name="Bermudez-Humaran L.G."/>
            <person name="Morrison M."/>
            <person name="Langella P."/>
            <person name="Azevedo V.A."/>
            <person name="Chatel J.M."/>
            <person name="Soares S."/>
        </authorList>
    </citation>
    <scope>NUCLEOTIDE SEQUENCE [LARGE SCALE GENOMIC DNA]</scope>
    <source>
        <strain evidence="1 2">CNCM I 4575</strain>
    </source>
</reference>
<dbReference type="Proteomes" id="UP000220005">
    <property type="component" value="Unassembled WGS sequence"/>
</dbReference>
<dbReference type="OrthoDB" id="1452810at2"/>
<name>A0A174CEI6_9FIRM</name>
<dbReference type="RefSeq" id="WP_055191676.1">
    <property type="nucleotide sequence ID" value="NZ_NMTY01000009.1"/>
</dbReference>
<dbReference type="AlphaFoldDB" id="A0A174CEI6"/>
<accession>A0A174CEI6</accession>
<evidence type="ECO:0000313" key="2">
    <source>
        <dbReference type="Proteomes" id="UP000220005"/>
    </source>
</evidence>
<sequence length="123" mass="13525">MFINFTNHPSAQWSAEQKAAAQAYGEVIDLAFPAIDPAADEAALDSLASAYAARILHMNPDAVLCQGEFTFVYRVVLRLERAGIPVFSACSFRKSQETISPDGSTLKQSVFVFTRFRRYGSPS</sequence>
<protein>
    <submittedName>
        <fullName evidence="1">CRISPR-associated protein</fullName>
    </submittedName>
</protein>
<organism evidence="1 2">
    <name type="scientific">Faecalibacterium prausnitzii</name>
    <dbReference type="NCBI Taxonomy" id="853"/>
    <lineage>
        <taxon>Bacteria</taxon>
        <taxon>Bacillati</taxon>
        <taxon>Bacillota</taxon>
        <taxon>Clostridia</taxon>
        <taxon>Eubacteriales</taxon>
        <taxon>Oscillospiraceae</taxon>
        <taxon>Faecalibacterium</taxon>
    </lineage>
</organism>
<dbReference type="EMBL" id="NMTY01000009">
    <property type="protein sequence ID" value="PDX81825.1"/>
    <property type="molecule type" value="Genomic_DNA"/>
</dbReference>
<evidence type="ECO:0000313" key="1">
    <source>
        <dbReference type="EMBL" id="PDX81825.1"/>
    </source>
</evidence>